<feature type="compositionally biased region" description="Polar residues" evidence="3">
    <location>
        <begin position="848"/>
        <end position="863"/>
    </location>
</feature>
<keyword evidence="2" id="KW-0009">Actin-binding</keyword>
<keyword evidence="2" id="KW-0206">Cytoskeleton</keyword>
<evidence type="ECO:0000313" key="5">
    <source>
        <dbReference type="Proteomes" id="UP001163823"/>
    </source>
</evidence>
<feature type="compositionally biased region" description="Polar residues" evidence="3">
    <location>
        <begin position="1352"/>
        <end position="1362"/>
    </location>
</feature>
<comment type="caution">
    <text evidence="4">The sequence shown here is derived from an EMBL/GenBank/DDBJ whole genome shotgun (WGS) entry which is preliminary data.</text>
</comment>
<evidence type="ECO:0000256" key="1">
    <source>
        <dbReference type="ARBA" id="ARBA00006993"/>
    </source>
</evidence>
<comment type="similarity">
    <text evidence="1 2">Belongs to the SCAR/WAVE family.</text>
</comment>
<comment type="function">
    <text evidence="2">Involved in regulation of actin and microtubule organization. Part of a WAVE complex that activates the Arp2/3 complex.</text>
</comment>
<dbReference type="PANTHER" id="PTHR12902">
    <property type="entry name" value="WASP-1"/>
    <property type="match status" value="1"/>
</dbReference>
<dbReference type="Gene3D" id="6.10.280.150">
    <property type="match status" value="2"/>
</dbReference>
<feature type="region of interest" description="Disordered" evidence="3">
    <location>
        <begin position="736"/>
        <end position="756"/>
    </location>
</feature>
<feature type="region of interest" description="Disordered" evidence="3">
    <location>
        <begin position="904"/>
        <end position="934"/>
    </location>
</feature>
<proteinExistence type="inferred from homology"/>
<evidence type="ECO:0000256" key="3">
    <source>
        <dbReference type="SAM" id="MobiDB-lite"/>
    </source>
</evidence>
<dbReference type="GO" id="GO:0005856">
    <property type="term" value="C:cytoskeleton"/>
    <property type="evidence" value="ECO:0007669"/>
    <property type="project" value="UniProtKB-SubCell"/>
</dbReference>
<protein>
    <recommendedName>
        <fullName evidence="2">Protein SCAR</fullName>
    </recommendedName>
    <alternativeName>
        <fullName evidence="2">Protein WAVE</fullName>
    </alternativeName>
</protein>
<dbReference type="EMBL" id="JARAOO010000011">
    <property type="protein sequence ID" value="KAJ7950067.1"/>
    <property type="molecule type" value="Genomic_DNA"/>
</dbReference>
<dbReference type="GO" id="GO:0071933">
    <property type="term" value="F:Arp2/3 complex binding"/>
    <property type="evidence" value="ECO:0007669"/>
    <property type="project" value="TreeGrafter"/>
</dbReference>
<feature type="region of interest" description="Disordered" evidence="3">
    <location>
        <begin position="403"/>
        <end position="423"/>
    </location>
</feature>
<dbReference type="PANTHER" id="PTHR12902:SF1">
    <property type="entry name" value="WISKOTT-ALDRICH SYNDROME PROTEIN FAMILY MEMBER"/>
    <property type="match status" value="1"/>
</dbReference>
<dbReference type="Gene3D" id="1.20.5.340">
    <property type="match status" value="1"/>
</dbReference>
<comment type="subcellular location">
    <subcellularLocation>
        <location evidence="2">Cytoplasm</location>
        <location evidence="2">Cytoskeleton</location>
    </subcellularLocation>
</comment>
<sequence>MPLTRYQLRNEYSLADRELYRAADKDDPEALLEGVAMAGLAGVLRQLGDLAEFAAEIFHDLHEEVMTTAARGHGLMARIQQLEAEVPSLEKAFLSQTNHSPFFSNGGIDWHPNLRSQQNLITLGDLPRFIMDSYEECQGPPQLFLLDKFDVAGAWEKRTRRLKKKGARGRNGETPEIVPAHAKLHQLFEEERIEKGYSDPARLVKLKRKQLNGSVVDSKTVKSYMEKFLESPSPDHKVVCETSVTPEPLKLISDDTSVTGDKILEISKVGPVKESSGHGSTSSSPNRQEVMREPSSNMSEEIDVDTVKEHEPSAGGNTGEISYNPHGVMIEKEISVDEQKHIEGSVDGYQSDDVTSEVDNYVDALASMDSEMETDNESRTRNNLLNIRKQGIDSDGNEELLESQAQFSDSQSIGNSSASDENSLFKKDRSSFSYSDTLSSWTENTPSDGDGAAKLLPSTESCLAEIGDIPSNQLSVVFESCKTECHEFVVPDNELIREEKTPDVRQAPCSSCLTNSTPTLVQSDLGEPSSLSQSVGPELDETYDNKCHSILTESNEDRTYLVESTDAVSDALSLIRDEAHSTVSSEIQPVSKVDNGVPYVNSDVLLQFSSDSESATDKKCSNSEMLQSESAGEISSEIMMSQTKGLPEKHIICTAFQEVDSHLSTTLPPDGLSSKSDILETYKLFSEANNCIIASDLNLEDLSLSMDSPLTHDSDLCLMVDASKTGGFTEKNLSVSTHASPQVEPDSSGVDNLNSDGQSDVEEFSRMMNGDETATSACSLNVVRGDTPLEHESPPDYPQQENHGMLNDVVSDTVQAEDEVVSAVTAVDSAEDDINKVTCPASVLVSSAPRTSLQESPSEFPDTQQKEIESNEEGAMECLKEPEAQKEVDQLKSTSDIISSPMKDLTSIQESHSRSADSHEVAPEFHADEEENRLKVPSADLQSILNGSVYCDPFFVDKHGVVHDLSFAKQTQNSHSPRNVTTAPDFSAVNDQEPESKSLCQSGFFQNGEDLASLPCYSQPEAETPLEKSLQLQDGKDSISTELPYEQIQSPNDLVQERRSVAASESCSEYLIDQPSPSESLPQSSVLEVDHINQVINPLEPFLPSLLPEAINIEEMPPMPPLPPMQWRMGKFQNASLASHADLVEVSPTVLSPIQPSKTEDKTPIVVSSSERAILEPQNPFLVGMDVKGENQQHAFGFLGGGLGNSAAVPISLQLPTVVSDANGQYNYLGLGGTQTQNPFLAFPVVSTERLLYGCLAPEGDVVQYPNSCSPMLPVDSTTLGPDSVPSQETLVPPSIDLVVGTGSEVKVLQHISPNLEGEQGNNSATSIAAPGMEHLQHGHNLPPSEGGIARSSETSALTQSPEGGKPNGNPSSKVPRPRNPLIDAVVAHDKSKLRKVAERVRPQIEPKVDERDSLLEQIRTKSFNLKSAALTRPSIQGPKTNLKVAAILEKANAIRQALAGSDEDDDVDAWSDS</sequence>
<feature type="region of interest" description="Disordered" evidence="3">
    <location>
        <begin position="1335"/>
        <end position="1380"/>
    </location>
</feature>
<dbReference type="GO" id="GO:2000601">
    <property type="term" value="P:positive regulation of Arp2/3 complex-mediated actin nucleation"/>
    <property type="evidence" value="ECO:0007669"/>
    <property type="project" value="TreeGrafter"/>
</dbReference>
<evidence type="ECO:0000313" key="4">
    <source>
        <dbReference type="EMBL" id="KAJ7950067.1"/>
    </source>
</evidence>
<evidence type="ECO:0000256" key="2">
    <source>
        <dbReference type="RuleBase" id="RU367034"/>
    </source>
</evidence>
<feature type="region of interest" description="Disordered" evidence="3">
    <location>
        <begin position="848"/>
        <end position="874"/>
    </location>
</feature>
<gene>
    <name evidence="4" type="ORF">O6P43_026305</name>
</gene>
<feature type="compositionally biased region" description="Basic and acidic residues" evidence="3">
    <location>
        <begin position="911"/>
        <end position="926"/>
    </location>
</feature>
<accession>A0AAD7PCI0</accession>
<name>A0AAD7PCI0_QUISA</name>
<dbReference type="GO" id="GO:0003779">
    <property type="term" value="F:actin binding"/>
    <property type="evidence" value="ECO:0007669"/>
    <property type="project" value="UniProtKB-UniRule"/>
</dbReference>
<keyword evidence="2" id="KW-0963">Cytoplasm</keyword>
<feature type="region of interest" description="Disordered" evidence="3">
    <location>
        <begin position="971"/>
        <end position="993"/>
    </location>
</feature>
<dbReference type="GO" id="GO:0034237">
    <property type="term" value="F:protein kinase A regulatory subunit binding"/>
    <property type="evidence" value="ECO:0007669"/>
    <property type="project" value="TreeGrafter"/>
</dbReference>
<feature type="compositionally biased region" description="Polar residues" evidence="3">
    <location>
        <begin position="403"/>
        <end position="422"/>
    </location>
</feature>
<keyword evidence="5" id="KW-1185">Reference proteome</keyword>
<organism evidence="4 5">
    <name type="scientific">Quillaja saponaria</name>
    <name type="common">Soap bark tree</name>
    <dbReference type="NCBI Taxonomy" id="32244"/>
    <lineage>
        <taxon>Eukaryota</taxon>
        <taxon>Viridiplantae</taxon>
        <taxon>Streptophyta</taxon>
        <taxon>Embryophyta</taxon>
        <taxon>Tracheophyta</taxon>
        <taxon>Spermatophyta</taxon>
        <taxon>Magnoliopsida</taxon>
        <taxon>eudicotyledons</taxon>
        <taxon>Gunneridae</taxon>
        <taxon>Pentapetalae</taxon>
        <taxon>rosids</taxon>
        <taxon>fabids</taxon>
        <taxon>Fabales</taxon>
        <taxon>Quillajaceae</taxon>
        <taxon>Quillaja</taxon>
    </lineage>
</organism>
<dbReference type="GO" id="GO:0030036">
    <property type="term" value="P:actin cytoskeleton organization"/>
    <property type="evidence" value="ECO:0007669"/>
    <property type="project" value="UniProtKB-UniRule"/>
</dbReference>
<dbReference type="InterPro" id="IPR028288">
    <property type="entry name" value="SCAR/WAVE_fam"/>
</dbReference>
<feature type="region of interest" description="Disordered" evidence="3">
    <location>
        <begin position="267"/>
        <end position="325"/>
    </location>
</feature>
<dbReference type="Proteomes" id="UP001163823">
    <property type="component" value="Chromosome 11"/>
</dbReference>
<reference evidence="4" key="1">
    <citation type="journal article" date="2023" name="Science">
        <title>Elucidation of the pathway for biosynthesis of saponin adjuvants from the soapbark tree.</title>
        <authorList>
            <person name="Reed J."/>
            <person name="Orme A."/>
            <person name="El-Demerdash A."/>
            <person name="Owen C."/>
            <person name="Martin L.B.B."/>
            <person name="Misra R.C."/>
            <person name="Kikuchi S."/>
            <person name="Rejzek M."/>
            <person name="Martin A.C."/>
            <person name="Harkess A."/>
            <person name="Leebens-Mack J."/>
            <person name="Louveau T."/>
            <person name="Stephenson M.J."/>
            <person name="Osbourn A."/>
        </authorList>
    </citation>
    <scope>NUCLEOTIDE SEQUENCE</scope>
    <source>
        <strain evidence="4">S10</strain>
    </source>
</reference>
<dbReference type="KEGG" id="qsa:O6P43_026305"/>
<feature type="compositionally biased region" description="Polar residues" evidence="3">
    <location>
        <begin position="971"/>
        <end position="984"/>
    </location>
</feature>